<evidence type="ECO:0000313" key="4">
    <source>
        <dbReference type="EMBL" id="MCZ0702278.1"/>
    </source>
</evidence>
<reference evidence="4" key="1">
    <citation type="submission" date="2022-11" db="EMBL/GenBank/DDBJ databases">
        <title>WGS of Natronobacillus azotifigens 24KS-1, an anaerobic diazotrophic haloalkaliphile from soda-rich habitats.</title>
        <authorList>
            <person name="Sorokin D.Y."/>
            <person name="Merkel A.Y."/>
        </authorList>
    </citation>
    <scope>NUCLEOTIDE SEQUENCE</scope>
    <source>
        <strain evidence="4">24KS-1</strain>
    </source>
</reference>
<dbReference type="Gene3D" id="3.40.50.1820">
    <property type="entry name" value="alpha/beta hydrolase"/>
    <property type="match status" value="1"/>
</dbReference>
<dbReference type="PROSITE" id="PS50075">
    <property type="entry name" value="CARRIER"/>
    <property type="match status" value="1"/>
</dbReference>
<dbReference type="Gene3D" id="3.30.300.30">
    <property type="match status" value="1"/>
</dbReference>
<keyword evidence="5" id="KW-1185">Reference proteome</keyword>
<proteinExistence type="predicted"/>
<dbReference type="SUPFAM" id="SSF52777">
    <property type="entry name" value="CoA-dependent acyltransferases"/>
    <property type="match status" value="2"/>
</dbReference>
<dbReference type="Gene3D" id="3.40.50.12780">
    <property type="entry name" value="N-terminal domain of ligase-like"/>
    <property type="match status" value="1"/>
</dbReference>
<dbReference type="InterPro" id="IPR001242">
    <property type="entry name" value="Condensation_dom"/>
</dbReference>
<dbReference type="Pfam" id="PF00501">
    <property type="entry name" value="AMP-binding"/>
    <property type="match status" value="1"/>
</dbReference>
<dbReference type="InterPro" id="IPR009081">
    <property type="entry name" value="PP-bd_ACP"/>
</dbReference>
<dbReference type="SUPFAM" id="SSF47336">
    <property type="entry name" value="ACP-like"/>
    <property type="match status" value="1"/>
</dbReference>
<accession>A0A9J6RA94</accession>
<evidence type="ECO:0000313" key="5">
    <source>
        <dbReference type="Proteomes" id="UP001084197"/>
    </source>
</evidence>
<dbReference type="Gene3D" id="1.10.1200.10">
    <property type="entry name" value="ACP-like"/>
    <property type="match status" value="1"/>
</dbReference>
<dbReference type="InterPro" id="IPR000873">
    <property type="entry name" value="AMP-dep_synth/lig_dom"/>
</dbReference>
<dbReference type="InterPro" id="IPR029058">
    <property type="entry name" value="AB_hydrolase_fold"/>
</dbReference>
<feature type="domain" description="Carrier" evidence="3">
    <location>
        <begin position="920"/>
        <end position="1000"/>
    </location>
</feature>
<dbReference type="InterPro" id="IPR023213">
    <property type="entry name" value="CAT-like_dom_sf"/>
</dbReference>
<dbReference type="PANTHER" id="PTHR45527:SF10">
    <property type="entry name" value="PYOCHELIN SYNTHASE PCHF"/>
    <property type="match status" value="1"/>
</dbReference>
<dbReference type="SUPFAM" id="SSF56801">
    <property type="entry name" value="Acetyl-CoA synthetase-like"/>
    <property type="match status" value="1"/>
</dbReference>
<protein>
    <submittedName>
        <fullName evidence="4">AMP-binding protein</fullName>
    </submittedName>
</protein>
<dbReference type="Gene3D" id="3.30.559.10">
    <property type="entry name" value="Chloramphenicol acetyltransferase-like domain"/>
    <property type="match status" value="1"/>
</dbReference>
<dbReference type="GO" id="GO:0016874">
    <property type="term" value="F:ligase activity"/>
    <property type="evidence" value="ECO:0007669"/>
    <property type="project" value="UniProtKB-KW"/>
</dbReference>
<dbReference type="GO" id="GO:0044550">
    <property type="term" value="P:secondary metabolite biosynthetic process"/>
    <property type="evidence" value="ECO:0007669"/>
    <property type="project" value="TreeGrafter"/>
</dbReference>
<dbReference type="Proteomes" id="UP001084197">
    <property type="component" value="Unassembled WGS sequence"/>
</dbReference>
<dbReference type="EMBL" id="JAPRAT010000004">
    <property type="protein sequence ID" value="MCZ0702278.1"/>
    <property type="molecule type" value="Genomic_DNA"/>
</dbReference>
<dbReference type="GO" id="GO:0043041">
    <property type="term" value="P:amino acid activation for nonribosomal peptide biosynthetic process"/>
    <property type="evidence" value="ECO:0007669"/>
    <property type="project" value="TreeGrafter"/>
</dbReference>
<comment type="cofactor">
    <cofactor evidence="1">
        <name>pantetheine 4'-phosphate</name>
        <dbReference type="ChEBI" id="CHEBI:47942"/>
    </cofactor>
</comment>
<dbReference type="Pfam" id="PF00668">
    <property type="entry name" value="Condensation"/>
    <property type="match status" value="1"/>
</dbReference>
<evidence type="ECO:0000259" key="3">
    <source>
        <dbReference type="PROSITE" id="PS50075"/>
    </source>
</evidence>
<dbReference type="InterPro" id="IPR042099">
    <property type="entry name" value="ANL_N_sf"/>
</dbReference>
<keyword evidence="2" id="KW-0436">Ligase</keyword>
<dbReference type="PANTHER" id="PTHR45527">
    <property type="entry name" value="NONRIBOSOMAL PEPTIDE SYNTHETASE"/>
    <property type="match status" value="1"/>
</dbReference>
<dbReference type="Gene3D" id="3.30.559.30">
    <property type="entry name" value="Nonribosomal peptide synthetase, condensation domain"/>
    <property type="match status" value="1"/>
</dbReference>
<sequence>MIKMTEVQKAYLLGRNGVFNGRTGTHLYAELKFKGNINKFNEALNKVISIQPMLRARVHDMEHFCISEQLNYSIAIIHASNEGIRKTIQDKREELSHKLYSSSDYPFFTIEALEEEKDTYTIFVSFDLLIADGMSLFQLLDQIKNCYMNDNYILSDMKENLDYIHSEYHKEKQTAKYDKAIKYWREELDTLPNAPTLLINEEKVHISKFERLEHTLSKEHYDKIVEIANHLKLSLNSIFMTFYCSTLQRWSENKDFTINMTTFKRPRKEEYRKVIGDFTSTLLIKSSIDNTRNLSDNARKIQSQLFKAFRNSAFEGIEVLREISKNPEKTGLMPYVFTSMLFEFDNFNDFIKIDYWLSQTPQAYIDCQLKLINGDLHISWDYLEDIFDKQQISSMFEYFTMHFDNMINDLEETLATVDNKKNVTTEKIYLAYNNTAKKIMKKNENILDNYYQTLHLLKNEVAYVTKDDSITFNELNIQSDILKNKILKIKKERNLKKIRIAIIGTKDLGSVIAMLATIKLKDSFCFLSPDISHSRLEIVKSLTNYQLLIKNGEIHLHETIFSVPILDEELYTVFTSGTTGTPKGISINESAVLNTIFDIKHKTNLCSNDVIFNISELTFDLSIFDLLVPLLFGCKTVIYNQLEKLEAYRIFYNQITLWNSTPGLLQVFLNKLTHPLQNLQSILISGDFIPKQLVKNINNVATNEELKIYSLGGATEASIWSIYYPLHRLNEERIPYGYPLANQQLCILDSIDKLAEPFTTGEICIMGEGLANGYLNTNDNDGTFYSHGSLGKIYRTGDKGYLHNNGYMVILGRIKNELKINGYRIDLIEIENALKRITTITDVKVSTRKNHANKNSLIAVYTTKSEQSIEVEKIRNSLKEHLPGYMIPSMFYRINQIPLTSNGKVDTKKINEMIKEKATTELSSEEKELLNIWMQVLEHCDNNSISITSLDTFFGVGGDSILLPELLYTINKTYKVSITIEDLLNHFTLSEQATFLKKLASTPKQIKGEEHKQLVQLSKGNSNKNIILVHAGSGEIGIYTELAKLIDSKYNVYAIKFNKNYSDISLREFNFASLATEYNSLLDDFNTIDLIGGWCIGGAIGFEIANINSKIKNVLLINTLPPLTKEKPVFKNNLFAEKLFVSKHFNIDVSKILSIEELWETVLDLLENNLALMPKLLSIIPPELSRLIPYFGENNPRELIYYVNLFRSFEHTRFTYTTKRVIEQPILYIGAKDEVVPGYKQWKDHTVSRWVEQQVTGDHTTIFEKENIYALAESINSNLRIGEVDGVHYF</sequence>
<dbReference type="SUPFAM" id="SSF53474">
    <property type="entry name" value="alpha/beta-Hydrolases"/>
    <property type="match status" value="1"/>
</dbReference>
<gene>
    <name evidence="4" type="ORF">OWO01_03510</name>
</gene>
<dbReference type="GO" id="GO:0008610">
    <property type="term" value="P:lipid biosynthetic process"/>
    <property type="evidence" value="ECO:0007669"/>
    <property type="project" value="UniProtKB-ARBA"/>
</dbReference>
<dbReference type="Pfam" id="PF00550">
    <property type="entry name" value="PP-binding"/>
    <property type="match status" value="1"/>
</dbReference>
<dbReference type="GO" id="GO:0031177">
    <property type="term" value="F:phosphopantetheine binding"/>
    <property type="evidence" value="ECO:0007669"/>
    <property type="project" value="TreeGrafter"/>
</dbReference>
<dbReference type="GO" id="GO:0005737">
    <property type="term" value="C:cytoplasm"/>
    <property type="evidence" value="ECO:0007669"/>
    <property type="project" value="TreeGrafter"/>
</dbReference>
<dbReference type="InterPro" id="IPR036736">
    <property type="entry name" value="ACP-like_sf"/>
</dbReference>
<evidence type="ECO:0000256" key="1">
    <source>
        <dbReference type="ARBA" id="ARBA00001957"/>
    </source>
</evidence>
<name>A0A9J6RA94_9BACI</name>
<organism evidence="4 5">
    <name type="scientific">Natronobacillus azotifigens</name>
    <dbReference type="NCBI Taxonomy" id="472978"/>
    <lineage>
        <taxon>Bacteria</taxon>
        <taxon>Bacillati</taxon>
        <taxon>Bacillota</taxon>
        <taxon>Bacilli</taxon>
        <taxon>Bacillales</taxon>
        <taxon>Bacillaceae</taxon>
        <taxon>Natronobacillus</taxon>
    </lineage>
</organism>
<dbReference type="InterPro" id="IPR045851">
    <property type="entry name" value="AMP-bd_C_sf"/>
</dbReference>
<evidence type="ECO:0000256" key="2">
    <source>
        <dbReference type="ARBA" id="ARBA00022598"/>
    </source>
</evidence>
<dbReference type="RefSeq" id="WP_268779045.1">
    <property type="nucleotide sequence ID" value="NZ_JAPRAT010000004.1"/>
</dbReference>
<comment type="caution">
    <text evidence="4">The sequence shown here is derived from an EMBL/GenBank/DDBJ whole genome shotgun (WGS) entry which is preliminary data.</text>
</comment>